<dbReference type="EMBL" id="AMCV02000020">
    <property type="protein sequence ID" value="TDZ19363.1"/>
    <property type="molecule type" value="Genomic_DNA"/>
</dbReference>
<dbReference type="OrthoDB" id="2947935at2759"/>
<dbReference type="Pfam" id="PF08881">
    <property type="entry name" value="CVNH"/>
    <property type="match status" value="1"/>
</dbReference>
<dbReference type="AlphaFoldDB" id="N4V4W2"/>
<dbReference type="STRING" id="1213857.N4V4W2"/>
<dbReference type="Gene3D" id="2.30.60.10">
    <property type="entry name" value="Cyanovirin-N"/>
    <property type="match status" value="1"/>
</dbReference>
<comment type="caution">
    <text evidence="2">The sequence shown here is derived from an EMBL/GenBank/DDBJ whole genome shotgun (WGS) entry which is preliminary data.</text>
</comment>
<reference evidence="3" key="1">
    <citation type="journal article" date="2013" name="New Phytol.">
        <title>Comparative genomic and transcriptomic analyses reveal the hemibiotrophic stage shift of Colletotrichum fungi.</title>
        <authorList>
            <person name="Gan P."/>
            <person name="Ikeda K."/>
            <person name="Irieda H."/>
            <person name="Narusaka M."/>
            <person name="O'Connell R.J."/>
            <person name="Narusaka Y."/>
            <person name="Takano Y."/>
            <person name="Kubo Y."/>
            <person name="Shirasu K."/>
        </authorList>
    </citation>
    <scope>NUCLEOTIDE SEQUENCE [LARGE SCALE GENOMIC DNA]</scope>
    <source>
        <strain evidence="3">104-T / ATCC 96160 / CBS 514.97 / LARS 414 / MAFF 240422</strain>
    </source>
</reference>
<dbReference type="eggNOG" id="ENOG502SWE6">
    <property type="taxonomic scope" value="Eukaryota"/>
</dbReference>
<sequence>MRIIGVTLLIAAWAATASGKPSATQLNANDTANGIATTKPFTKSVVSPTSGNFRATCWDINTTQNGTFIDAWCQDGRNGLRRSYLSLGMCVVNNNGKLDPKSAGRFMESCTPCNLKSTSAILRCQCPTINNGTQDAEIELNKFVGNDWGILTCFQYIGQLLNSTSDLGGFAFSLKE</sequence>
<dbReference type="Proteomes" id="UP000014480">
    <property type="component" value="Unassembled WGS sequence"/>
</dbReference>
<evidence type="ECO:0000259" key="1">
    <source>
        <dbReference type="SMART" id="SM01111"/>
    </source>
</evidence>
<name>N4V4W2_COLOR</name>
<feature type="domain" description="Cyanovirin-N" evidence="1">
    <location>
        <begin position="52"/>
        <end position="153"/>
    </location>
</feature>
<gene>
    <name evidence="2" type="ORF">Cob_v007568</name>
</gene>
<dbReference type="InterPro" id="IPR036673">
    <property type="entry name" value="Cyanovirin-N_sf"/>
</dbReference>
<protein>
    <recommendedName>
        <fullName evidence="1">Cyanovirin-N domain-containing protein</fullName>
    </recommendedName>
</protein>
<organism evidence="2 3">
    <name type="scientific">Colletotrichum orbiculare (strain 104-T / ATCC 96160 / CBS 514.97 / LARS 414 / MAFF 240422)</name>
    <name type="common">Cucumber anthracnose fungus</name>
    <name type="synonym">Colletotrichum lagenarium</name>
    <dbReference type="NCBI Taxonomy" id="1213857"/>
    <lineage>
        <taxon>Eukaryota</taxon>
        <taxon>Fungi</taxon>
        <taxon>Dikarya</taxon>
        <taxon>Ascomycota</taxon>
        <taxon>Pezizomycotina</taxon>
        <taxon>Sordariomycetes</taxon>
        <taxon>Hypocreomycetidae</taxon>
        <taxon>Glomerellales</taxon>
        <taxon>Glomerellaceae</taxon>
        <taxon>Colletotrichum</taxon>
        <taxon>Colletotrichum orbiculare species complex</taxon>
    </lineage>
</organism>
<evidence type="ECO:0000313" key="2">
    <source>
        <dbReference type="EMBL" id="TDZ19363.1"/>
    </source>
</evidence>
<evidence type="ECO:0000313" key="3">
    <source>
        <dbReference type="Proteomes" id="UP000014480"/>
    </source>
</evidence>
<keyword evidence="3" id="KW-1185">Reference proteome</keyword>
<dbReference type="SMART" id="SM01111">
    <property type="entry name" value="CVNH"/>
    <property type="match status" value="1"/>
</dbReference>
<proteinExistence type="predicted"/>
<dbReference type="SUPFAM" id="SSF51322">
    <property type="entry name" value="Cyanovirin-N"/>
    <property type="match status" value="1"/>
</dbReference>
<dbReference type="HOGENOM" id="CLU_1525047_0_0_1"/>
<reference evidence="3" key="2">
    <citation type="journal article" date="2019" name="Mol. Plant Microbe Interact.">
        <title>Genome sequence resources for four phytopathogenic fungi from the Colletotrichum orbiculare species complex.</title>
        <authorList>
            <person name="Gan P."/>
            <person name="Tsushima A."/>
            <person name="Narusaka M."/>
            <person name="Narusaka Y."/>
            <person name="Takano Y."/>
            <person name="Kubo Y."/>
            <person name="Shirasu K."/>
        </authorList>
    </citation>
    <scope>GENOME REANNOTATION</scope>
    <source>
        <strain evidence="3">104-T / ATCC 96160 / CBS 514.97 / LARS 414 / MAFF 240422</strain>
    </source>
</reference>
<accession>N4V4W2</accession>
<dbReference type="InterPro" id="IPR011058">
    <property type="entry name" value="Cyanovirin-N"/>
</dbReference>